<reference evidence="2 3" key="1">
    <citation type="submission" date="2018-11" db="EMBL/GenBank/DDBJ databases">
        <authorList>
            <person name="Na S.W."/>
            <person name="Baik M."/>
        </authorList>
    </citation>
    <scope>NUCLEOTIDE SEQUENCE [LARGE SCALE GENOMIC DNA]</scope>
    <source>
        <strain evidence="2 3">E39</strain>
    </source>
</reference>
<name>A0A5P8E862_9BACT</name>
<dbReference type="CDD" id="cd00085">
    <property type="entry name" value="HNHc"/>
    <property type="match status" value="1"/>
</dbReference>
<keyword evidence="2" id="KW-0255">Endonuclease</keyword>
<dbReference type="Pfam" id="PF01844">
    <property type="entry name" value="HNH"/>
    <property type="match status" value="1"/>
</dbReference>
<dbReference type="Proteomes" id="UP000249375">
    <property type="component" value="Chromosome"/>
</dbReference>
<dbReference type="GO" id="GO:0004519">
    <property type="term" value="F:endonuclease activity"/>
    <property type="evidence" value="ECO:0007669"/>
    <property type="project" value="UniProtKB-KW"/>
</dbReference>
<protein>
    <submittedName>
        <fullName evidence="2">HNH endonuclease</fullName>
    </submittedName>
</protein>
<organism evidence="2 3">
    <name type="scientific">Pseudoprevotella muciniphila</name>
    <dbReference type="NCBI Taxonomy" id="2133944"/>
    <lineage>
        <taxon>Bacteria</taxon>
        <taxon>Pseudomonadati</taxon>
        <taxon>Bacteroidota</taxon>
        <taxon>Bacteroidia</taxon>
        <taxon>Bacteroidales</taxon>
        <taxon>Prevotellaceae</taxon>
        <taxon>Pseudoprevotella</taxon>
    </lineage>
</organism>
<evidence type="ECO:0000313" key="2">
    <source>
        <dbReference type="EMBL" id="QFQ13080.1"/>
    </source>
</evidence>
<dbReference type="GO" id="GO:0008270">
    <property type="term" value="F:zinc ion binding"/>
    <property type="evidence" value="ECO:0007669"/>
    <property type="project" value="InterPro"/>
</dbReference>
<sequence>MRILLRTLRVTNAWQLNRCDEIATYKTIMTMEIFKSFRLFGLYFYISNVRMKRRRTIDEQLRNRRNALLRKKRLLYQMRGGCCELCGKHFALEALEIHHLVPVSQNPGLALQTKNLVLLCHDCHVKVHQKES</sequence>
<dbReference type="InterPro" id="IPR003615">
    <property type="entry name" value="HNH_nuc"/>
</dbReference>
<keyword evidence="2" id="KW-0540">Nuclease</keyword>
<dbReference type="AlphaFoldDB" id="A0A5P8E862"/>
<dbReference type="GO" id="GO:0003676">
    <property type="term" value="F:nucleic acid binding"/>
    <property type="evidence" value="ECO:0007669"/>
    <property type="project" value="InterPro"/>
</dbReference>
<evidence type="ECO:0000313" key="3">
    <source>
        <dbReference type="Proteomes" id="UP000249375"/>
    </source>
</evidence>
<dbReference type="InterPro" id="IPR002711">
    <property type="entry name" value="HNH"/>
</dbReference>
<proteinExistence type="predicted"/>
<accession>A0A5P8E862</accession>
<gene>
    <name evidence="2" type="ORF">C7Y71_008645</name>
</gene>
<keyword evidence="3" id="KW-1185">Reference proteome</keyword>
<keyword evidence="2" id="KW-0378">Hydrolase</keyword>
<feature type="domain" description="HNH nuclease" evidence="1">
    <location>
        <begin position="70"/>
        <end position="125"/>
    </location>
</feature>
<dbReference type="EMBL" id="CP033459">
    <property type="protein sequence ID" value="QFQ13080.1"/>
    <property type="molecule type" value="Genomic_DNA"/>
</dbReference>
<dbReference type="OrthoDB" id="9779761at2"/>
<evidence type="ECO:0000259" key="1">
    <source>
        <dbReference type="SMART" id="SM00507"/>
    </source>
</evidence>
<dbReference type="KEGG" id="alq:C7Y71_008645"/>
<dbReference type="SMART" id="SM00507">
    <property type="entry name" value="HNHc"/>
    <property type="match status" value="1"/>
</dbReference>
<dbReference type="Gene3D" id="1.10.30.50">
    <property type="match status" value="1"/>
</dbReference>